<dbReference type="Proteomes" id="UP000596742">
    <property type="component" value="Unassembled WGS sequence"/>
</dbReference>
<evidence type="ECO:0000313" key="5">
    <source>
        <dbReference type="Proteomes" id="UP000596742"/>
    </source>
</evidence>
<sequence>MASHLSSSHSLCVNGQSSFIQSLYVCQWPVIFHSVTVCVSMDGHLSSSHCMRVNGQSSFIQSLYVCQWPVIFHPVTVCVSMASHLSSSHCLPLLLTVCVSIASHLSSSQCMCVNSQSSFIKSLYVCQWPVIFHPVTVCVSMASHLSSSHCLPLPLTTSTSRASRRQTPETPKEIEIPPDILADFKQAFKLFDDDDSGTITSKELGTVLRQLGQNPTEAELQDMINEVDEDGNGTIEIDEFVEMMKDKVLTNGENEDDVVLETFNVFDVDSTGLITCDNLQKVFSGLGIKCSDDEIKLMVDGADLKKDGVIDFEEFETMIKNTAS</sequence>
<dbReference type="PANTHER" id="PTHR23048:SF0">
    <property type="entry name" value="CALMODULIN LIKE 3"/>
    <property type="match status" value="1"/>
</dbReference>
<feature type="domain" description="EF-hand" evidence="3">
    <location>
        <begin position="290"/>
        <end position="324"/>
    </location>
</feature>
<dbReference type="FunFam" id="1.10.238.10:FF:000178">
    <property type="entry name" value="Calmodulin-2 A"/>
    <property type="match status" value="1"/>
</dbReference>
<name>A0A8B6G1X7_MYTGA</name>
<dbReference type="InterPro" id="IPR011992">
    <property type="entry name" value="EF-hand-dom_pair"/>
</dbReference>
<dbReference type="PROSITE" id="PS50222">
    <property type="entry name" value="EF_HAND_2"/>
    <property type="match status" value="4"/>
</dbReference>
<protein>
    <recommendedName>
        <fullName evidence="3">EF-hand domain-containing protein</fullName>
    </recommendedName>
</protein>
<dbReference type="GO" id="GO:0005509">
    <property type="term" value="F:calcium ion binding"/>
    <property type="evidence" value="ECO:0007669"/>
    <property type="project" value="InterPro"/>
</dbReference>
<dbReference type="OrthoDB" id="26525at2759"/>
<dbReference type="InterPro" id="IPR002048">
    <property type="entry name" value="EF_hand_dom"/>
</dbReference>
<reference evidence="4" key="1">
    <citation type="submission" date="2018-11" db="EMBL/GenBank/DDBJ databases">
        <authorList>
            <person name="Alioto T."/>
            <person name="Alioto T."/>
        </authorList>
    </citation>
    <scope>NUCLEOTIDE SEQUENCE</scope>
</reference>
<dbReference type="SUPFAM" id="SSF47473">
    <property type="entry name" value="EF-hand"/>
    <property type="match status" value="1"/>
</dbReference>
<keyword evidence="5" id="KW-1185">Reference proteome</keyword>
<dbReference type="Gene3D" id="1.10.238.10">
    <property type="entry name" value="EF-hand"/>
    <property type="match status" value="2"/>
</dbReference>
<feature type="domain" description="EF-hand" evidence="3">
    <location>
        <begin position="254"/>
        <end position="289"/>
    </location>
</feature>
<evidence type="ECO:0000259" key="3">
    <source>
        <dbReference type="PROSITE" id="PS50222"/>
    </source>
</evidence>
<dbReference type="EMBL" id="UYJE01007734">
    <property type="protein sequence ID" value="VDI57509.1"/>
    <property type="molecule type" value="Genomic_DNA"/>
</dbReference>
<organism evidence="4 5">
    <name type="scientific">Mytilus galloprovincialis</name>
    <name type="common">Mediterranean mussel</name>
    <dbReference type="NCBI Taxonomy" id="29158"/>
    <lineage>
        <taxon>Eukaryota</taxon>
        <taxon>Metazoa</taxon>
        <taxon>Spiralia</taxon>
        <taxon>Lophotrochozoa</taxon>
        <taxon>Mollusca</taxon>
        <taxon>Bivalvia</taxon>
        <taxon>Autobranchia</taxon>
        <taxon>Pteriomorphia</taxon>
        <taxon>Mytilida</taxon>
        <taxon>Mytiloidea</taxon>
        <taxon>Mytilidae</taxon>
        <taxon>Mytilinae</taxon>
        <taxon>Mytilus</taxon>
    </lineage>
</organism>
<evidence type="ECO:0000256" key="1">
    <source>
        <dbReference type="ARBA" id="ARBA00022737"/>
    </source>
</evidence>
<evidence type="ECO:0000313" key="4">
    <source>
        <dbReference type="EMBL" id="VDI57509.1"/>
    </source>
</evidence>
<dbReference type="PROSITE" id="PS00018">
    <property type="entry name" value="EF_HAND_1"/>
    <property type="match status" value="2"/>
</dbReference>
<dbReference type="AlphaFoldDB" id="A0A8B6G1X7"/>
<dbReference type="GO" id="GO:0016460">
    <property type="term" value="C:myosin II complex"/>
    <property type="evidence" value="ECO:0007669"/>
    <property type="project" value="TreeGrafter"/>
</dbReference>
<keyword evidence="2" id="KW-0106">Calcium</keyword>
<dbReference type="InterPro" id="IPR018247">
    <property type="entry name" value="EF_Hand_1_Ca_BS"/>
</dbReference>
<dbReference type="PANTHER" id="PTHR23048">
    <property type="entry name" value="MYOSIN LIGHT CHAIN 1, 3"/>
    <property type="match status" value="1"/>
</dbReference>
<accession>A0A8B6G1X7</accession>
<feature type="domain" description="EF-hand" evidence="3">
    <location>
        <begin position="215"/>
        <end position="250"/>
    </location>
</feature>
<gene>
    <name evidence="4" type="ORF">MGAL_10B028508</name>
</gene>
<dbReference type="CDD" id="cd00051">
    <property type="entry name" value="EFh"/>
    <property type="match status" value="2"/>
</dbReference>
<comment type="caution">
    <text evidence="4">The sequence shown here is derived from an EMBL/GenBank/DDBJ whole genome shotgun (WGS) entry which is preliminary data.</text>
</comment>
<dbReference type="SMART" id="SM00054">
    <property type="entry name" value="EFh"/>
    <property type="match status" value="4"/>
</dbReference>
<proteinExistence type="predicted"/>
<dbReference type="InterPro" id="IPR050230">
    <property type="entry name" value="CALM/Myosin/TropC-like"/>
</dbReference>
<evidence type="ECO:0000256" key="2">
    <source>
        <dbReference type="ARBA" id="ARBA00022837"/>
    </source>
</evidence>
<feature type="domain" description="EF-hand" evidence="3">
    <location>
        <begin position="179"/>
        <end position="214"/>
    </location>
</feature>
<dbReference type="Pfam" id="PF13499">
    <property type="entry name" value="EF-hand_7"/>
    <property type="match status" value="2"/>
</dbReference>
<keyword evidence="1" id="KW-0677">Repeat</keyword>